<name>A0A5C6V139_9FLAO</name>
<dbReference type="SUPFAM" id="SSF53448">
    <property type="entry name" value="Nucleotide-diphospho-sugar transferases"/>
    <property type="match status" value="1"/>
</dbReference>
<dbReference type="AlphaFoldDB" id="A0A5C6V139"/>
<dbReference type="InterPro" id="IPR001173">
    <property type="entry name" value="Glyco_trans_2-like"/>
</dbReference>
<sequence>MALNKDQNDIGIILPFKNEELYLQDCLTSISEQRFPHFKVFMVDDHSTDGSFKIAQQHCVNDERFTLLKNNGKGVISALHLASKQVKCKFISRMDGDDLMPKNKLESLLQAIEKLPENYIISGRVKYFSSDPISDGYQKYENWLNQVCLHDEFEKFIFRECTLPACSWIMHTNFFRNHSHFESLQLPEDYHLLLNWWRAGAAFKGLDTITHYWRDHNRRTSKTSTAYDIDSFFRLKIKVLQETGALQNANVIVWGKGPKAKLLEHNLKEQQIVYTPINNPNKAVDQLQSQLTKKTKILSVIGSNNNLKKSIDFFEAMGLKNNYDFFLL</sequence>
<protein>
    <submittedName>
        <fullName evidence="2">Glycosyltransferase family 2 protein</fullName>
    </submittedName>
</protein>
<proteinExistence type="predicted"/>
<gene>
    <name evidence="2" type="ORF">FRX97_08170</name>
</gene>
<dbReference type="GO" id="GO:0016758">
    <property type="term" value="F:hexosyltransferase activity"/>
    <property type="evidence" value="ECO:0007669"/>
    <property type="project" value="UniProtKB-ARBA"/>
</dbReference>
<keyword evidence="2" id="KW-0808">Transferase</keyword>
<dbReference type="Proteomes" id="UP000321168">
    <property type="component" value="Unassembled WGS sequence"/>
</dbReference>
<comment type="caution">
    <text evidence="2">The sequence shown here is derived from an EMBL/GenBank/DDBJ whole genome shotgun (WGS) entry which is preliminary data.</text>
</comment>
<dbReference type="PANTHER" id="PTHR22916">
    <property type="entry name" value="GLYCOSYLTRANSFERASE"/>
    <property type="match status" value="1"/>
</dbReference>
<evidence type="ECO:0000259" key="1">
    <source>
        <dbReference type="Pfam" id="PF00535"/>
    </source>
</evidence>
<evidence type="ECO:0000313" key="3">
    <source>
        <dbReference type="Proteomes" id="UP000321168"/>
    </source>
</evidence>
<dbReference type="EMBL" id="VORB01000006">
    <property type="protein sequence ID" value="TXC78684.1"/>
    <property type="molecule type" value="Genomic_DNA"/>
</dbReference>
<dbReference type="Pfam" id="PF00535">
    <property type="entry name" value="Glycos_transf_2"/>
    <property type="match status" value="1"/>
</dbReference>
<accession>A0A5C6V139</accession>
<dbReference type="PANTHER" id="PTHR22916:SF3">
    <property type="entry name" value="UDP-GLCNAC:BETAGAL BETA-1,3-N-ACETYLGLUCOSAMINYLTRANSFERASE-LIKE PROTEIN 1"/>
    <property type="match status" value="1"/>
</dbReference>
<evidence type="ECO:0000313" key="2">
    <source>
        <dbReference type="EMBL" id="TXC78684.1"/>
    </source>
</evidence>
<keyword evidence="3" id="KW-1185">Reference proteome</keyword>
<dbReference type="CDD" id="cd00761">
    <property type="entry name" value="Glyco_tranf_GTA_type"/>
    <property type="match status" value="1"/>
</dbReference>
<dbReference type="Gene3D" id="3.90.550.10">
    <property type="entry name" value="Spore Coat Polysaccharide Biosynthesis Protein SpsA, Chain A"/>
    <property type="match status" value="1"/>
</dbReference>
<dbReference type="InterPro" id="IPR029044">
    <property type="entry name" value="Nucleotide-diphossugar_trans"/>
</dbReference>
<organism evidence="2 3">
    <name type="scientific">Luteibaculum oceani</name>
    <dbReference type="NCBI Taxonomy" id="1294296"/>
    <lineage>
        <taxon>Bacteria</taxon>
        <taxon>Pseudomonadati</taxon>
        <taxon>Bacteroidota</taxon>
        <taxon>Flavobacteriia</taxon>
        <taxon>Flavobacteriales</taxon>
        <taxon>Luteibaculaceae</taxon>
        <taxon>Luteibaculum</taxon>
    </lineage>
</organism>
<dbReference type="OrthoDB" id="597270at2"/>
<feature type="domain" description="Glycosyltransferase 2-like" evidence="1">
    <location>
        <begin position="12"/>
        <end position="139"/>
    </location>
</feature>
<reference evidence="2 3" key="1">
    <citation type="submission" date="2019-08" db="EMBL/GenBank/DDBJ databases">
        <title>Genome of Luteibaculum oceani JCM 18817.</title>
        <authorList>
            <person name="Bowman J.P."/>
        </authorList>
    </citation>
    <scope>NUCLEOTIDE SEQUENCE [LARGE SCALE GENOMIC DNA]</scope>
    <source>
        <strain evidence="2 3">JCM 18817</strain>
    </source>
</reference>